<reference evidence="3 4" key="1">
    <citation type="submission" date="2022-11" db="EMBL/GenBank/DDBJ databases">
        <title>Minimal conservation of predation-associated metabolite biosynthetic gene clusters underscores biosynthetic potential of Myxococcota including descriptions for ten novel species: Archangium lansinium sp. nov., Myxococcus landrumus sp. nov., Nannocystis bai.</title>
        <authorList>
            <person name="Ahearne A."/>
            <person name="Stevens C."/>
            <person name="Phillips K."/>
        </authorList>
    </citation>
    <scope>NUCLEOTIDE SEQUENCE [LARGE SCALE GENOMIC DNA]</scope>
    <source>
        <strain evidence="3 4">MIWBW</strain>
    </source>
</reference>
<dbReference type="CDD" id="cd21132">
    <property type="entry name" value="EVE-like"/>
    <property type="match status" value="1"/>
</dbReference>
<gene>
    <name evidence="3" type="ORF">OV287_02855</name>
</gene>
<evidence type="ECO:0000259" key="2">
    <source>
        <dbReference type="Pfam" id="PF01878"/>
    </source>
</evidence>
<proteinExistence type="inferred from homology"/>
<evidence type="ECO:0000256" key="1">
    <source>
        <dbReference type="HAMAP-Rule" id="MF_00771"/>
    </source>
</evidence>
<organism evidence="3 4">
    <name type="scientific">Archangium lansingense</name>
    <dbReference type="NCBI Taxonomy" id="2995310"/>
    <lineage>
        <taxon>Bacteria</taxon>
        <taxon>Pseudomonadati</taxon>
        <taxon>Myxococcota</taxon>
        <taxon>Myxococcia</taxon>
        <taxon>Myxococcales</taxon>
        <taxon>Cystobacterineae</taxon>
        <taxon>Archangiaceae</taxon>
        <taxon>Archangium</taxon>
    </lineage>
</organism>
<sequence>MSQPRYWVAVASCDHVHKGVEGGFAQACHGKVAPLRRMVPGDWVLYYSPRMHFEGEEPCQAFTAIGRVVDAPVQQVDMGGGFKPFRRTVAFLPCRQVPIRPLLERLSFIQDVQRWGYVFRRGFFELPEADFLLLSREMLGREELHAPA</sequence>
<dbReference type="HAMAP" id="MF_00771">
    <property type="entry name" value="UPF0310"/>
    <property type="match status" value="1"/>
</dbReference>
<name>A0ABT3ZVH2_9BACT</name>
<keyword evidence="4" id="KW-1185">Reference proteome</keyword>
<dbReference type="NCBIfam" id="NF002616">
    <property type="entry name" value="PRK02268.1-2"/>
    <property type="match status" value="1"/>
</dbReference>
<protein>
    <recommendedName>
        <fullName evidence="1">UPF0310 protein OV287_02855</fullName>
    </recommendedName>
</protein>
<dbReference type="RefSeq" id="WP_267532420.1">
    <property type="nucleotide sequence ID" value="NZ_JAPNKA010000001.1"/>
</dbReference>
<comment type="caution">
    <text evidence="3">The sequence shown here is derived from an EMBL/GenBank/DDBJ whole genome shotgun (WGS) entry which is preliminary data.</text>
</comment>
<evidence type="ECO:0000313" key="4">
    <source>
        <dbReference type="Proteomes" id="UP001207654"/>
    </source>
</evidence>
<dbReference type="Gene3D" id="3.10.590.10">
    <property type="entry name" value="ph1033 like domains"/>
    <property type="match status" value="1"/>
</dbReference>
<evidence type="ECO:0000313" key="3">
    <source>
        <dbReference type="EMBL" id="MCY1073412.1"/>
    </source>
</evidence>
<dbReference type="InterPro" id="IPR015947">
    <property type="entry name" value="PUA-like_sf"/>
</dbReference>
<comment type="similarity">
    <text evidence="1">Belongs to the UPF0310 family.</text>
</comment>
<accession>A0ABT3ZVH2</accession>
<dbReference type="SUPFAM" id="SSF88697">
    <property type="entry name" value="PUA domain-like"/>
    <property type="match status" value="1"/>
</dbReference>
<dbReference type="Proteomes" id="UP001207654">
    <property type="component" value="Unassembled WGS sequence"/>
</dbReference>
<feature type="domain" description="EVE" evidence="2">
    <location>
        <begin position="5"/>
        <end position="134"/>
    </location>
</feature>
<dbReference type="Pfam" id="PF01878">
    <property type="entry name" value="EVE"/>
    <property type="match status" value="1"/>
</dbReference>
<dbReference type="EMBL" id="JAPNKA010000001">
    <property type="protein sequence ID" value="MCY1073412.1"/>
    <property type="molecule type" value="Genomic_DNA"/>
</dbReference>
<dbReference type="InterPro" id="IPR002740">
    <property type="entry name" value="EVE_domain"/>
</dbReference>
<dbReference type="InterPro" id="IPR022996">
    <property type="entry name" value="UPF0310"/>
</dbReference>